<accession>A0A3P7KXS3</accession>
<dbReference type="EMBL" id="UYYB01095000">
    <property type="protein sequence ID" value="VDM75175.1"/>
    <property type="molecule type" value="Genomic_DNA"/>
</dbReference>
<proteinExistence type="predicted"/>
<keyword evidence="1" id="KW-0175">Coiled coil</keyword>
<evidence type="ECO:0000313" key="2">
    <source>
        <dbReference type="EMBL" id="VDM75175.1"/>
    </source>
</evidence>
<name>A0A3P7KXS3_STRVU</name>
<evidence type="ECO:0000313" key="3">
    <source>
        <dbReference type="Proteomes" id="UP000270094"/>
    </source>
</evidence>
<dbReference type="AlphaFoldDB" id="A0A3P7KXS3"/>
<keyword evidence="3" id="KW-1185">Reference proteome</keyword>
<sequence>MLALDDNVPQSITQSTRKRIRELGDKWRELENTIEDHLSCARKEQKRSVQKSINNEERLLEQLEKGLADSEKASDAEECCEHLDVRPSFTFMPINLESLLEKVSKSLEVDEEILSMDESYVRDSLARLNESRQRLTDATRERIAALSRAVADCERFEKQMADIQQWSAHVSTLLDLRKSSDVSALDVPDEYKELAREFATWSTALEKTALWLEEGERKNNERFHDQFAHAKNIFADLSQKFADFKHPKAFEEKLERTVHKLSDIENSLDDMTGIEAIFCADALTEAKSLVKKLIAIEEDIQSLEKGKEQLIQGGIFDKESAAPFAEKIRLGKKKTKELGVRAEDAVERLEDCVEMYNKLLKESEQVEEFLDGLENRLEKYALEDKSDDEDVVNELVNEWNRHEASLRNLEELERLLRENAVKVSESVCADKRRRADALKIRLDGWSRAVQTNIEDPFGRKPSFDDQTNADNFQRIGTVNWILANFKLS</sequence>
<organism evidence="2 3">
    <name type="scientific">Strongylus vulgaris</name>
    <name type="common">Blood worm</name>
    <dbReference type="NCBI Taxonomy" id="40348"/>
    <lineage>
        <taxon>Eukaryota</taxon>
        <taxon>Metazoa</taxon>
        <taxon>Ecdysozoa</taxon>
        <taxon>Nematoda</taxon>
        <taxon>Chromadorea</taxon>
        <taxon>Rhabditida</taxon>
        <taxon>Rhabditina</taxon>
        <taxon>Rhabditomorpha</taxon>
        <taxon>Strongyloidea</taxon>
        <taxon>Strongylidae</taxon>
        <taxon>Strongylus</taxon>
    </lineage>
</organism>
<protein>
    <submittedName>
        <fullName evidence="2">Uncharacterized protein</fullName>
    </submittedName>
</protein>
<feature type="coiled-coil region" evidence="1">
    <location>
        <begin position="46"/>
        <end position="73"/>
    </location>
</feature>
<evidence type="ECO:0000256" key="1">
    <source>
        <dbReference type="SAM" id="Coils"/>
    </source>
</evidence>
<reference evidence="2 3" key="1">
    <citation type="submission" date="2018-11" db="EMBL/GenBank/DDBJ databases">
        <authorList>
            <consortium name="Pathogen Informatics"/>
        </authorList>
    </citation>
    <scope>NUCLEOTIDE SEQUENCE [LARGE SCALE GENOMIC DNA]</scope>
</reference>
<gene>
    <name evidence="2" type="ORF">SVUK_LOCUS10173</name>
</gene>
<dbReference type="OrthoDB" id="10057795at2759"/>
<dbReference type="Proteomes" id="UP000270094">
    <property type="component" value="Unassembled WGS sequence"/>
</dbReference>
<feature type="coiled-coil region" evidence="1">
    <location>
        <begin position="342"/>
        <end position="412"/>
    </location>
</feature>